<dbReference type="OrthoDB" id="49006at2759"/>
<comment type="caution">
    <text evidence="2">The sequence shown here is derived from an EMBL/GenBank/DDBJ whole genome shotgun (WGS) entry which is preliminary data.</text>
</comment>
<keyword evidence="1" id="KW-0812">Transmembrane</keyword>
<keyword evidence="1" id="KW-1133">Transmembrane helix</keyword>
<proteinExistence type="predicted"/>
<gene>
    <name evidence="2" type="ORF">IV203_008315</name>
</gene>
<evidence type="ECO:0000256" key="1">
    <source>
        <dbReference type="SAM" id="Phobius"/>
    </source>
</evidence>
<protein>
    <submittedName>
        <fullName evidence="2">Uncharacterized protein</fullName>
    </submittedName>
</protein>
<evidence type="ECO:0000313" key="2">
    <source>
        <dbReference type="EMBL" id="KAG7352267.1"/>
    </source>
</evidence>
<reference evidence="2" key="1">
    <citation type="journal article" date="2021" name="Sci. Rep.">
        <title>Diploid genomic architecture of Nitzschia inconspicua, an elite biomass production diatom.</title>
        <authorList>
            <person name="Oliver A."/>
            <person name="Podell S."/>
            <person name="Pinowska A."/>
            <person name="Traller J.C."/>
            <person name="Smith S.R."/>
            <person name="McClure R."/>
            <person name="Beliaev A."/>
            <person name="Bohutskyi P."/>
            <person name="Hill E.A."/>
            <person name="Rabines A."/>
            <person name="Zheng H."/>
            <person name="Allen L.Z."/>
            <person name="Kuo A."/>
            <person name="Grigoriev I.V."/>
            <person name="Allen A.E."/>
            <person name="Hazlebeck D."/>
            <person name="Allen E.E."/>
        </authorList>
    </citation>
    <scope>NUCLEOTIDE SEQUENCE</scope>
    <source>
        <strain evidence="2">Hildebrandi</strain>
    </source>
</reference>
<dbReference type="EMBL" id="JAGRRH010000017">
    <property type="protein sequence ID" value="KAG7352267.1"/>
    <property type="molecule type" value="Genomic_DNA"/>
</dbReference>
<accession>A0A9K3KZ70</accession>
<organism evidence="2 3">
    <name type="scientific">Nitzschia inconspicua</name>
    <dbReference type="NCBI Taxonomy" id="303405"/>
    <lineage>
        <taxon>Eukaryota</taxon>
        <taxon>Sar</taxon>
        <taxon>Stramenopiles</taxon>
        <taxon>Ochrophyta</taxon>
        <taxon>Bacillariophyta</taxon>
        <taxon>Bacillariophyceae</taxon>
        <taxon>Bacillariophycidae</taxon>
        <taxon>Bacillariales</taxon>
        <taxon>Bacillariaceae</taxon>
        <taxon>Nitzschia</taxon>
    </lineage>
</organism>
<keyword evidence="1" id="KW-0472">Membrane</keyword>
<name>A0A9K3KZ70_9STRA</name>
<feature type="transmembrane region" description="Helical" evidence="1">
    <location>
        <begin position="29"/>
        <end position="47"/>
    </location>
</feature>
<keyword evidence="3" id="KW-1185">Reference proteome</keyword>
<dbReference type="Proteomes" id="UP000693970">
    <property type="component" value="Unassembled WGS sequence"/>
</dbReference>
<reference evidence="2" key="2">
    <citation type="submission" date="2021-04" db="EMBL/GenBank/DDBJ databases">
        <authorList>
            <person name="Podell S."/>
        </authorList>
    </citation>
    <scope>NUCLEOTIDE SEQUENCE</scope>
    <source>
        <strain evidence="2">Hildebrandi</strain>
    </source>
</reference>
<evidence type="ECO:0000313" key="3">
    <source>
        <dbReference type="Proteomes" id="UP000693970"/>
    </source>
</evidence>
<dbReference type="AlphaFoldDB" id="A0A9K3KZ70"/>
<sequence>MQNRREKYRQHVLDNNGERTRWMKNVSTFRFLSINLMAACAYLWTMSIRHSFLLQLSPYYNLHRRVALENLPYNHSELAITEWKLTIESSLQTFEDLRTNTPVPTAAVVEPDQIDHLATTNLPQWMKGYFKWHKSQLQLLNETNWKQHKFLILACTNEDGECGGLADRLKPLPLILAVAQKTNRIVFIRWTRPFPLEEFLLPLHLNWSIPEWLSPQLQNLSNSFAQQESVHDEAVMKEISGPSYEKTKGSKNMVRNMRKFRRVVVWEVRVQDIFGGCSLYGQVVSNSVNLAQWKNKSAWNPMSGWHLYKEMYHDLFGTLFVPTPPIQSLIHQKMTSANLIPGNYTAAHYRAFYGIENQKQTKTKGTLRRFARHAVDCAAALRPGVPIYFASDSKVAIETVREYASNNADYTNGPFIITFANESEKEALHLDKAPGWKTQPSDYYATFVDILIMSNASCISYGQGGFGLFAALMSRSANCTLQHSRKKKLLNCTKALEESS</sequence>